<name>A0A139LSD7_9BACE</name>
<dbReference type="Proteomes" id="UP000070319">
    <property type="component" value="Unassembled WGS sequence"/>
</dbReference>
<evidence type="ECO:0000313" key="1">
    <source>
        <dbReference type="EMBL" id="KXT54273.1"/>
    </source>
</evidence>
<proteinExistence type="predicted"/>
<accession>A0A139LSD7</accession>
<organism evidence="1">
    <name type="scientific">Bacteroides intestinalis</name>
    <dbReference type="NCBI Taxonomy" id="329854"/>
    <lineage>
        <taxon>Bacteria</taxon>
        <taxon>Pseudomonadati</taxon>
        <taxon>Bacteroidota</taxon>
        <taxon>Bacteroidia</taxon>
        <taxon>Bacteroidales</taxon>
        <taxon>Bacteroidaceae</taxon>
        <taxon>Bacteroides</taxon>
    </lineage>
</organism>
<protein>
    <submittedName>
        <fullName evidence="1">Uncharacterized protein</fullName>
    </submittedName>
</protein>
<comment type="caution">
    <text evidence="1">The sequence shown here is derived from an EMBL/GenBank/DDBJ whole genome shotgun (WGS) entry which is preliminary data.</text>
</comment>
<reference evidence="1 2" key="1">
    <citation type="submission" date="2016-02" db="EMBL/GenBank/DDBJ databases">
        <authorList>
            <person name="Wen L."/>
            <person name="He K."/>
            <person name="Yang H."/>
        </authorList>
    </citation>
    <scope>NUCLEOTIDE SEQUENCE [LARGE SCALE GENOMIC DNA]</scope>
    <source>
        <strain evidence="1 2">KLE1704</strain>
    </source>
</reference>
<dbReference type="AlphaFoldDB" id="A0A139LSD7"/>
<sequence>MLSIILLVLRLINNDKEPFCSRSKSRKYNNSNKYVAIAERLTDVAFYIRGVS</sequence>
<gene>
    <name evidence="1" type="ORF">HMPREF2531_00806</name>
</gene>
<evidence type="ECO:0000313" key="2">
    <source>
        <dbReference type="Proteomes" id="UP000070319"/>
    </source>
</evidence>
<dbReference type="PATRIC" id="fig|329854.7.peg.809"/>
<dbReference type="EMBL" id="LTDF01000045">
    <property type="protein sequence ID" value="KXT54273.1"/>
    <property type="molecule type" value="Genomic_DNA"/>
</dbReference>